<reference evidence="3" key="1">
    <citation type="journal article" date="2013" name="Extremophiles">
        <title>Proteinivorax tanatarense gen. nov., sp. nov., an anaerobic, haloalkaliphilic, proteolytic bacterium isolated from a decaying algal bloom, and proposal of Proteinivoraceae fam. nov.</title>
        <authorList>
            <person name="Kevbrin V."/>
            <person name="Boltyanskaya Y."/>
            <person name="Zhilina T."/>
            <person name="Kolganova T."/>
            <person name="Lavrentjeva E."/>
            <person name="Kuznetsov B."/>
        </authorList>
    </citation>
    <scope>NUCLEOTIDE SEQUENCE</scope>
    <source>
        <strain evidence="3">Z-910T</strain>
    </source>
</reference>
<organism evidence="3">
    <name type="scientific">Proteinivorax tanatarense</name>
    <dbReference type="NCBI Taxonomy" id="1260629"/>
    <lineage>
        <taxon>Bacteria</taxon>
        <taxon>Bacillati</taxon>
        <taxon>Bacillota</taxon>
        <taxon>Clostridia</taxon>
        <taxon>Eubacteriales</taxon>
        <taxon>Proteinivoracaceae</taxon>
        <taxon>Proteinivorax</taxon>
    </lineage>
</organism>
<proteinExistence type="predicted"/>
<feature type="domain" description="Cell wall hydrolase SleB" evidence="2">
    <location>
        <begin position="94"/>
        <end position="196"/>
    </location>
</feature>
<sequence>MLIKAKMTAKNSTLLLCYVSIMLITFLSVFGAVYFAQDAIFNSAYGLEKEGKKEQVFSIKHVGPEPTYHKGFTPKFTVTEIELLERIVTAESQGESLEGKIAVVNVILNRVDSENYPGTVEEVIFQRGQFNPTWDGSLERVNDITPKTQEAVGRAIDGQHEVPSDTLFFMNQEIAEDFTVQQTRQYVKTIGNHTFFK</sequence>
<keyword evidence="1" id="KW-1133">Transmembrane helix</keyword>
<dbReference type="EMBL" id="CP158367">
    <property type="protein sequence ID" value="XBX74073.1"/>
    <property type="molecule type" value="Genomic_DNA"/>
</dbReference>
<dbReference type="AlphaFoldDB" id="A0AAU7VJ03"/>
<reference evidence="3" key="2">
    <citation type="submission" date="2024-06" db="EMBL/GenBank/DDBJ databases">
        <authorList>
            <person name="Petrova K.O."/>
            <person name="Toshchakov S.V."/>
            <person name="Boltjanskaja Y.V."/>
            <person name="Kevbrin V."/>
        </authorList>
    </citation>
    <scope>NUCLEOTIDE SEQUENCE</scope>
    <source>
        <strain evidence="3">Z-910T</strain>
    </source>
</reference>
<dbReference type="Gene3D" id="1.10.10.2520">
    <property type="entry name" value="Cell wall hydrolase SleB, domain 1"/>
    <property type="match status" value="1"/>
</dbReference>
<accession>A0AAU7VJ03</accession>
<name>A0AAU7VJ03_9FIRM</name>
<dbReference type="GO" id="GO:0016787">
    <property type="term" value="F:hydrolase activity"/>
    <property type="evidence" value="ECO:0007669"/>
    <property type="project" value="UniProtKB-KW"/>
</dbReference>
<evidence type="ECO:0000313" key="3">
    <source>
        <dbReference type="EMBL" id="XBX74073.1"/>
    </source>
</evidence>
<dbReference type="Gene3D" id="6.20.240.60">
    <property type="match status" value="1"/>
</dbReference>
<evidence type="ECO:0000259" key="2">
    <source>
        <dbReference type="Pfam" id="PF07486"/>
    </source>
</evidence>
<keyword evidence="1" id="KW-0812">Transmembrane</keyword>
<protein>
    <submittedName>
        <fullName evidence="3">Cell wall hydrolase</fullName>
    </submittedName>
</protein>
<dbReference type="Pfam" id="PF07486">
    <property type="entry name" value="Hydrolase_2"/>
    <property type="match status" value="1"/>
</dbReference>
<feature type="transmembrane region" description="Helical" evidence="1">
    <location>
        <begin position="12"/>
        <end position="35"/>
    </location>
</feature>
<keyword evidence="1" id="KW-0472">Membrane</keyword>
<evidence type="ECO:0000256" key="1">
    <source>
        <dbReference type="SAM" id="Phobius"/>
    </source>
</evidence>
<dbReference type="InterPro" id="IPR011105">
    <property type="entry name" value="Cell_wall_hydrolase_SleB"/>
</dbReference>
<keyword evidence="3" id="KW-0378">Hydrolase</keyword>
<dbReference type="RefSeq" id="WP_350342831.1">
    <property type="nucleotide sequence ID" value="NZ_CP158367.1"/>
</dbReference>
<gene>
    <name evidence="3" type="ORF">PRVXT_002094</name>
</gene>
<dbReference type="InterPro" id="IPR042047">
    <property type="entry name" value="SleB_dom1"/>
</dbReference>